<sequence length="104" mass="10738">MATVSDLALLLVAGLAIYLHMQGLPDGGTCKIGDWQLSCQVSAIDCGHLICPGTGGCLTTLVEYSLNGDGNKDFYDVSLVTASTLLSSSILQMASAPPLHAKPT</sequence>
<dbReference type="InterPro" id="IPR037176">
    <property type="entry name" value="Osmotin/thaumatin-like_sf"/>
</dbReference>
<comment type="caution">
    <text evidence="4">The sequence shown here is derived from an EMBL/GenBank/DDBJ whole genome shotgun (WGS) entry which is preliminary data.</text>
</comment>
<keyword evidence="1" id="KW-0568">Pathogenesis-related protein</keyword>
<dbReference type="EMBL" id="BSEH01000087">
    <property type="protein sequence ID" value="GLJ57132.1"/>
    <property type="molecule type" value="Genomic_DNA"/>
</dbReference>
<evidence type="ECO:0000256" key="2">
    <source>
        <dbReference type="SAM" id="SignalP"/>
    </source>
</evidence>
<gene>
    <name evidence="3" type="ORF">SUGI_1300890</name>
    <name evidence="4" type="ORF">SUGI_1300920</name>
    <name evidence="5" type="ORF">SUGI_1300970</name>
</gene>
<keyword evidence="2" id="KW-0732">Signal</keyword>
<name>A0AAD3RPZ4_CRYJA</name>
<evidence type="ECO:0000313" key="5">
    <source>
        <dbReference type="EMBL" id="GLJ57132.1"/>
    </source>
</evidence>
<keyword evidence="6" id="KW-1185">Reference proteome</keyword>
<feature type="signal peptide" evidence="2">
    <location>
        <begin position="1"/>
        <end position="16"/>
    </location>
</feature>
<reference evidence="4" key="1">
    <citation type="submission" date="2022-12" db="EMBL/GenBank/DDBJ databases">
        <title>Chromosome-Level Genome Assembly of Japanese Cedar (Cryptomeriajaponica D. Don).</title>
        <authorList>
            <person name="Fujino T."/>
            <person name="Yamaguchi K."/>
            <person name="Yokoyama T."/>
            <person name="Hamanaka T."/>
            <person name="Harazono Y."/>
            <person name="Kamada H."/>
            <person name="Kobayashi W."/>
            <person name="Ujino-Ihara T."/>
            <person name="Uchiyama K."/>
            <person name="Matsumoto A."/>
            <person name="Izuno A."/>
            <person name="Tsumura Y."/>
            <person name="Toyoda A."/>
            <person name="Shigenobu S."/>
            <person name="Moriguchi Y."/>
            <person name="Ueno S."/>
            <person name="Kasahara M."/>
        </authorList>
    </citation>
    <scope>NUCLEOTIDE SEQUENCE</scope>
</reference>
<protein>
    <submittedName>
        <fullName evidence="4">Uncharacterized protein</fullName>
    </submittedName>
</protein>
<dbReference type="EMBL" id="BSEH01000087">
    <property type="protein sequence ID" value="GLJ57126.1"/>
    <property type="molecule type" value="Genomic_DNA"/>
</dbReference>
<dbReference type="EMBL" id="BSEH01000087">
    <property type="protein sequence ID" value="GLJ57129.1"/>
    <property type="molecule type" value="Genomic_DNA"/>
</dbReference>
<dbReference type="Gene3D" id="2.60.110.10">
    <property type="entry name" value="Thaumatin"/>
    <property type="match status" value="1"/>
</dbReference>
<accession>A0AAD3RPZ4</accession>
<evidence type="ECO:0000256" key="1">
    <source>
        <dbReference type="ARBA" id="ARBA00023265"/>
    </source>
</evidence>
<evidence type="ECO:0000313" key="3">
    <source>
        <dbReference type="EMBL" id="GLJ57126.1"/>
    </source>
</evidence>
<proteinExistence type="predicted"/>
<evidence type="ECO:0000313" key="4">
    <source>
        <dbReference type="EMBL" id="GLJ57129.1"/>
    </source>
</evidence>
<dbReference type="AlphaFoldDB" id="A0AAD3RPZ4"/>
<dbReference type="SUPFAM" id="SSF49870">
    <property type="entry name" value="Osmotin, thaumatin-like protein"/>
    <property type="match status" value="1"/>
</dbReference>
<evidence type="ECO:0000313" key="6">
    <source>
        <dbReference type="Proteomes" id="UP001234787"/>
    </source>
</evidence>
<feature type="chain" id="PRO_5042441059" evidence="2">
    <location>
        <begin position="17"/>
        <end position="104"/>
    </location>
</feature>
<organism evidence="4 6">
    <name type="scientific">Cryptomeria japonica</name>
    <name type="common">Japanese cedar</name>
    <name type="synonym">Cupressus japonica</name>
    <dbReference type="NCBI Taxonomy" id="3369"/>
    <lineage>
        <taxon>Eukaryota</taxon>
        <taxon>Viridiplantae</taxon>
        <taxon>Streptophyta</taxon>
        <taxon>Embryophyta</taxon>
        <taxon>Tracheophyta</taxon>
        <taxon>Spermatophyta</taxon>
        <taxon>Pinopsida</taxon>
        <taxon>Pinidae</taxon>
        <taxon>Conifers II</taxon>
        <taxon>Cupressales</taxon>
        <taxon>Cupressaceae</taxon>
        <taxon>Cryptomeria</taxon>
    </lineage>
</organism>
<keyword evidence="1" id="KW-0611">Plant defense</keyword>
<dbReference type="Proteomes" id="UP001234787">
    <property type="component" value="Unassembled WGS sequence"/>
</dbReference>